<evidence type="ECO:0000256" key="5">
    <source>
        <dbReference type="ARBA" id="ARBA00023163"/>
    </source>
</evidence>
<accession>A0AAV5J423</accession>
<name>A0AAV5J423_9ROSI</name>
<sequence length="444" mass="49703">MEVLGGEKPRGSSGSFDSSVVIVDTAAGHDDNTIGYNFSILKSRREDVAVGASEYSQDDRTIPFFPVASEGQVGKSTSTSSSRRPWLNLGCREVKHDGTSDQKKGAQQHLQLRQQVWKSRRGPRSRSSQYRGVTFYRRTGRWESHIWDCGKQVYLGGFDTAHAAARAYDRAAIKFRGVDADINFNISDYKEDINQMSNFTKEEFVHVLRRQSNGFAKGSSKNRGVTQHKCGQWEPMEHFLGKNAYDKATICNGREAVTNFEPSTYEVDQLPLGSENGIHILDLNLGIAPPYTSEAERKNASRNQIPFQQSRNHLPIDRGTRIENSASATMRVQQPSYRYHQAMAFYPPIWRSPNSNFFPSLRREQDREEDHGSRFLTKCMARARARPNDGANPVPPFPTAASSGFSSSSITLPQDATTHHFAATTFLHNFSAAALTNLSNTSHL</sequence>
<keyword evidence="2" id="KW-0805">Transcription regulation</keyword>
<keyword evidence="4" id="KW-0010">Activator</keyword>
<comment type="similarity">
    <text evidence="7">Belongs to the AP2/ERF transcription factor family. AP2 subfamily.</text>
</comment>
<dbReference type="Pfam" id="PF00847">
    <property type="entry name" value="AP2"/>
    <property type="match status" value="1"/>
</dbReference>
<dbReference type="AlphaFoldDB" id="A0AAV5J423"/>
<dbReference type="FunFam" id="3.30.730.10:FF:000004">
    <property type="entry name" value="AP2-like ethylene-responsive transcription factor"/>
    <property type="match status" value="1"/>
</dbReference>
<gene>
    <name evidence="10" type="ORF">SLEP1_g17680</name>
</gene>
<feature type="domain" description="AP2/ERF" evidence="9">
    <location>
        <begin position="129"/>
        <end position="185"/>
    </location>
</feature>
<evidence type="ECO:0000256" key="2">
    <source>
        <dbReference type="ARBA" id="ARBA00023015"/>
    </source>
</evidence>
<dbReference type="Gene3D" id="3.30.730.10">
    <property type="entry name" value="AP2/ERF domain"/>
    <property type="match status" value="1"/>
</dbReference>
<proteinExistence type="inferred from homology"/>
<protein>
    <recommendedName>
        <fullName evidence="9">AP2/ERF domain-containing protein</fullName>
    </recommendedName>
</protein>
<dbReference type="PANTHER" id="PTHR32467:SF226">
    <property type="entry name" value="AP2_ERF DOMAIN-CONTAINING PROTEIN"/>
    <property type="match status" value="1"/>
</dbReference>
<dbReference type="Proteomes" id="UP001054252">
    <property type="component" value="Unassembled WGS sequence"/>
</dbReference>
<dbReference type="GO" id="GO:0005634">
    <property type="term" value="C:nucleus"/>
    <property type="evidence" value="ECO:0007669"/>
    <property type="project" value="UniProtKB-SubCell"/>
</dbReference>
<keyword evidence="11" id="KW-1185">Reference proteome</keyword>
<dbReference type="PROSITE" id="PS51032">
    <property type="entry name" value="AP2_ERF"/>
    <property type="match status" value="1"/>
</dbReference>
<keyword evidence="6" id="KW-0539">Nucleus</keyword>
<dbReference type="EMBL" id="BPVZ01000024">
    <property type="protein sequence ID" value="GKV05697.1"/>
    <property type="molecule type" value="Genomic_DNA"/>
</dbReference>
<evidence type="ECO:0000256" key="3">
    <source>
        <dbReference type="ARBA" id="ARBA00023125"/>
    </source>
</evidence>
<evidence type="ECO:0000256" key="1">
    <source>
        <dbReference type="ARBA" id="ARBA00004123"/>
    </source>
</evidence>
<dbReference type="PANTHER" id="PTHR32467">
    <property type="entry name" value="AP2-LIKE ETHYLENE-RESPONSIVE TRANSCRIPTION FACTOR"/>
    <property type="match status" value="1"/>
</dbReference>
<keyword evidence="5" id="KW-0804">Transcription</keyword>
<dbReference type="GO" id="GO:0003677">
    <property type="term" value="F:DNA binding"/>
    <property type="evidence" value="ECO:0007669"/>
    <property type="project" value="UniProtKB-KW"/>
</dbReference>
<evidence type="ECO:0000259" key="9">
    <source>
        <dbReference type="PROSITE" id="PS51032"/>
    </source>
</evidence>
<comment type="caution">
    <text evidence="10">The sequence shown here is derived from an EMBL/GenBank/DDBJ whole genome shotgun (WGS) entry which is preliminary data.</text>
</comment>
<dbReference type="InterPro" id="IPR016177">
    <property type="entry name" value="DNA-bd_dom_sf"/>
</dbReference>
<keyword evidence="3" id="KW-0238">DNA-binding</keyword>
<dbReference type="GO" id="GO:0003700">
    <property type="term" value="F:DNA-binding transcription factor activity"/>
    <property type="evidence" value="ECO:0007669"/>
    <property type="project" value="InterPro"/>
</dbReference>
<evidence type="ECO:0000256" key="8">
    <source>
        <dbReference type="SAM" id="MobiDB-lite"/>
    </source>
</evidence>
<feature type="region of interest" description="Disordered" evidence="8">
    <location>
        <begin position="386"/>
        <end position="409"/>
    </location>
</feature>
<organism evidence="10 11">
    <name type="scientific">Rubroshorea leprosula</name>
    <dbReference type="NCBI Taxonomy" id="152421"/>
    <lineage>
        <taxon>Eukaryota</taxon>
        <taxon>Viridiplantae</taxon>
        <taxon>Streptophyta</taxon>
        <taxon>Embryophyta</taxon>
        <taxon>Tracheophyta</taxon>
        <taxon>Spermatophyta</taxon>
        <taxon>Magnoliopsida</taxon>
        <taxon>eudicotyledons</taxon>
        <taxon>Gunneridae</taxon>
        <taxon>Pentapetalae</taxon>
        <taxon>rosids</taxon>
        <taxon>malvids</taxon>
        <taxon>Malvales</taxon>
        <taxon>Dipterocarpaceae</taxon>
        <taxon>Rubroshorea</taxon>
    </lineage>
</organism>
<comment type="subcellular location">
    <subcellularLocation>
        <location evidence="1">Nucleus</location>
    </subcellularLocation>
</comment>
<dbReference type="CDD" id="cd00018">
    <property type="entry name" value="AP2"/>
    <property type="match status" value="1"/>
</dbReference>
<evidence type="ECO:0000313" key="10">
    <source>
        <dbReference type="EMBL" id="GKV05697.1"/>
    </source>
</evidence>
<evidence type="ECO:0000313" key="11">
    <source>
        <dbReference type="Proteomes" id="UP001054252"/>
    </source>
</evidence>
<dbReference type="SUPFAM" id="SSF54171">
    <property type="entry name" value="DNA-binding domain"/>
    <property type="match status" value="1"/>
</dbReference>
<evidence type="ECO:0000256" key="6">
    <source>
        <dbReference type="ARBA" id="ARBA00023242"/>
    </source>
</evidence>
<evidence type="ECO:0000256" key="7">
    <source>
        <dbReference type="ARBA" id="ARBA00037973"/>
    </source>
</evidence>
<evidence type="ECO:0000256" key="4">
    <source>
        <dbReference type="ARBA" id="ARBA00023159"/>
    </source>
</evidence>
<dbReference type="SMART" id="SM00380">
    <property type="entry name" value="AP2"/>
    <property type="match status" value="2"/>
</dbReference>
<dbReference type="InterPro" id="IPR001471">
    <property type="entry name" value="AP2/ERF_dom"/>
</dbReference>
<reference evidence="10 11" key="1">
    <citation type="journal article" date="2021" name="Commun. Biol.">
        <title>The genome of Shorea leprosula (Dipterocarpaceae) highlights the ecological relevance of drought in aseasonal tropical rainforests.</title>
        <authorList>
            <person name="Ng K.K.S."/>
            <person name="Kobayashi M.J."/>
            <person name="Fawcett J.A."/>
            <person name="Hatakeyama M."/>
            <person name="Paape T."/>
            <person name="Ng C.H."/>
            <person name="Ang C.C."/>
            <person name="Tnah L.H."/>
            <person name="Lee C.T."/>
            <person name="Nishiyama T."/>
            <person name="Sese J."/>
            <person name="O'Brien M.J."/>
            <person name="Copetti D."/>
            <person name="Mohd Noor M.I."/>
            <person name="Ong R.C."/>
            <person name="Putra M."/>
            <person name="Sireger I.Z."/>
            <person name="Indrioko S."/>
            <person name="Kosugi Y."/>
            <person name="Izuno A."/>
            <person name="Isagi Y."/>
            <person name="Lee S.L."/>
            <person name="Shimizu K.K."/>
        </authorList>
    </citation>
    <scope>NUCLEOTIDE SEQUENCE [LARGE SCALE GENOMIC DNA]</scope>
    <source>
        <strain evidence="10">214</strain>
    </source>
</reference>
<dbReference type="InterPro" id="IPR036955">
    <property type="entry name" value="AP2/ERF_dom_sf"/>
</dbReference>